<feature type="transmembrane region" description="Helical" evidence="1">
    <location>
        <begin position="44"/>
        <end position="61"/>
    </location>
</feature>
<comment type="caution">
    <text evidence="2">The sequence shown here is derived from an EMBL/GenBank/DDBJ whole genome shotgun (WGS) entry which is preliminary data.</text>
</comment>
<protein>
    <submittedName>
        <fullName evidence="2">ATP synthase protein I</fullName>
    </submittedName>
</protein>
<keyword evidence="1" id="KW-0812">Transmembrane</keyword>
<dbReference type="AlphaFoldDB" id="A0A4R1K6T9"/>
<keyword evidence="1" id="KW-0472">Membrane</keyword>
<reference evidence="2 3" key="1">
    <citation type="submission" date="2019-03" db="EMBL/GenBank/DDBJ databases">
        <title>Genomic Encyclopedia of Type Strains, Phase IV (KMG-IV): sequencing the most valuable type-strain genomes for metagenomic binning, comparative biology and taxonomic classification.</title>
        <authorList>
            <person name="Goeker M."/>
        </authorList>
    </citation>
    <scope>NUCLEOTIDE SEQUENCE [LARGE SCALE GENOMIC DNA]</scope>
    <source>
        <strain evidence="2 3">DSM 24984</strain>
    </source>
</reference>
<name>A0A4R1K6T9_9BACT</name>
<feature type="transmembrane region" description="Helical" evidence="1">
    <location>
        <begin position="20"/>
        <end position="38"/>
    </location>
</feature>
<dbReference type="Proteomes" id="UP000294614">
    <property type="component" value="Unassembled WGS sequence"/>
</dbReference>
<accession>A0A4R1K6T9</accession>
<evidence type="ECO:0000313" key="2">
    <source>
        <dbReference type="EMBL" id="TCK59966.1"/>
    </source>
</evidence>
<gene>
    <name evidence="2" type="ORF">C8D98_2137</name>
</gene>
<organism evidence="2 3">
    <name type="scientific">Seleniivibrio woodruffii</name>
    <dbReference type="NCBI Taxonomy" id="1078050"/>
    <lineage>
        <taxon>Bacteria</taxon>
        <taxon>Pseudomonadati</taxon>
        <taxon>Deferribacterota</taxon>
        <taxon>Deferribacteres</taxon>
        <taxon>Deferribacterales</taxon>
        <taxon>Geovibrionaceae</taxon>
        <taxon>Seleniivibrio</taxon>
    </lineage>
</organism>
<dbReference type="RefSeq" id="WP_243640961.1">
    <property type="nucleotide sequence ID" value="NZ_JAJUHT010000022.1"/>
</dbReference>
<evidence type="ECO:0000313" key="3">
    <source>
        <dbReference type="Proteomes" id="UP000294614"/>
    </source>
</evidence>
<dbReference type="InterPro" id="IPR032820">
    <property type="entry name" value="ATPase_put"/>
</dbReference>
<keyword evidence="1" id="KW-1133">Transmembrane helix</keyword>
<keyword evidence="3" id="KW-1185">Reference proteome</keyword>
<dbReference type="EMBL" id="SMGG01000005">
    <property type="protein sequence ID" value="TCK59966.1"/>
    <property type="molecule type" value="Genomic_DNA"/>
</dbReference>
<sequence>MVQKKEVDKFVKKMANASSAGTSLAFSVIIGAAMGWWLDKTFDTKPWLFLLFLVCGIIAGFKNMVYFIKKTDLFDDEDRK</sequence>
<proteinExistence type="predicted"/>
<dbReference type="Pfam" id="PF09527">
    <property type="entry name" value="ATPase_gene1"/>
    <property type="match status" value="1"/>
</dbReference>
<evidence type="ECO:0000256" key="1">
    <source>
        <dbReference type="SAM" id="Phobius"/>
    </source>
</evidence>